<protein>
    <recommendedName>
        <fullName evidence="5">GIY-YIG domain-containing protein</fullName>
    </recommendedName>
</protein>
<dbReference type="SUPFAM" id="SSF47095">
    <property type="entry name" value="HMG-box"/>
    <property type="match status" value="1"/>
</dbReference>
<dbReference type="EMBL" id="MN740532">
    <property type="protein sequence ID" value="QHU31709.1"/>
    <property type="molecule type" value="Genomic_DNA"/>
</dbReference>
<dbReference type="PROSITE" id="PS50164">
    <property type="entry name" value="GIY_YIG"/>
    <property type="match status" value="1"/>
</dbReference>
<dbReference type="InterPro" id="IPR000305">
    <property type="entry name" value="GIY-YIG_endonuc"/>
</dbReference>
<evidence type="ECO:0008006" key="5">
    <source>
        <dbReference type="Google" id="ProtNLM"/>
    </source>
</evidence>
<proteinExistence type="predicted"/>
<feature type="domain" description="GIY-YIG" evidence="3">
    <location>
        <begin position="1"/>
        <end position="78"/>
    </location>
</feature>
<dbReference type="PANTHER" id="PTHR20208">
    <property type="entry name" value="STRUCTURE-SPECIFIC ENDONUCLEASE SUBUNIT SLX1"/>
    <property type="match status" value="1"/>
</dbReference>
<dbReference type="InterPro" id="IPR035901">
    <property type="entry name" value="GIY-YIG_endonuc_sf"/>
</dbReference>
<organism evidence="4">
    <name type="scientific">viral metagenome</name>
    <dbReference type="NCBI Taxonomy" id="1070528"/>
    <lineage>
        <taxon>unclassified sequences</taxon>
        <taxon>metagenomes</taxon>
        <taxon>organismal metagenomes</taxon>
    </lineage>
</organism>
<feature type="region of interest" description="Disordered" evidence="1">
    <location>
        <begin position="169"/>
        <end position="192"/>
    </location>
</feature>
<dbReference type="Gene3D" id="1.10.30.10">
    <property type="entry name" value="High mobility group box domain"/>
    <property type="match status" value="1"/>
</dbReference>
<dbReference type="InterPro" id="IPR036910">
    <property type="entry name" value="HMG_box_dom_sf"/>
</dbReference>
<dbReference type="InterPro" id="IPR009071">
    <property type="entry name" value="HMG_box_dom"/>
</dbReference>
<evidence type="ECO:0000313" key="4">
    <source>
        <dbReference type="EMBL" id="QHU31709.1"/>
    </source>
</evidence>
<evidence type="ECO:0000259" key="2">
    <source>
        <dbReference type="PROSITE" id="PS50118"/>
    </source>
</evidence>
<dbReference type="Gene3D" id="3.40.1440.10">
    <property type="entry name" value="GIY-YIG endonuclease"/>
    <property type="match status" value="1"/>
</dbReference>
<dbReference type="InterPro" id="IPR050381">
    <property type="entry name" value="SLX1_endonuclease"/>
</dbReference>
<evidence type="ECO:0000256" key="1">
    <source>
        <dbReference type="SAM" id="MobiDB-lite"/>
    </source>
</evidence>
<dbReference type="Pfam" id="PF01541">
    <property type="entry name" value="GIY-YIG"/>
    <property type="match status" value="1"/>
</dbReference>
<dbReference type="PROSITE" id="PS50118">
    <property type="entry name" value="HMG_BOX_2"/>
    <property type="match status" value="1"/>
</dbReference>
<accession>A0A6C0LLA8</accession>
<reference evidence="4" key="1">
    <citation type="journal article" date="2020" name="Nature">
        <title>Giant virus diversity and host interactions through global metagenomics.</title>
        <authorList>
            <person name="Schulz F."/>
            <person name="Roux S."/>
            <person name="Paez-Espino D."/>
            <person name="Jungbluth S."/>
            <person name="Walsh D.A."/>
            <person name="Denef V.J."/>
            <person name="McMahon K.D."/>
            <person name="Konstantinidis K.T."/>
            <person name="Eloe-Fadrosh E.A."/>
            <person name="Kyrpides N.C."/>
            <person name="Woyke T."/>
        </authorList>
    </citation>
    <scope>NUCLEOTIDE SEQUENCE</scope>
    <source>
        <strain evidence="4">GVMAG-M-3300027963-41</strain>
    </source>
</reference>
<feature type="compositionally biased region" description="Low complexity" evidence="1">
    <location>
        <begin position="174"/>
        <end position="191"/>
    </location>
</feature>
<sequence>MNYCYLLYIPGTNRTYIGATNDPAHRLRQHNGELKGGAKATKGKQWTQAFYLSGFPDWSTTLQFEWAWKYHSRGKPGLAGKLKGLKELLALSRPTKTAVPYAYWATPVALEATQSQRTALQKIDAATFLLEIQHSPSMSAQTVESLAAQVADMATEISLLQTRLTEALKKSEPKAAPAKKTPNDPNAPKKPLSSYMLFCDRTRKASPGMVYTATQLGELWKALSAEQKGEYKVVA</sequence>
<name>A0A6C0LLA8_9ZZZZ</name>
<feature type="domain" description="HMG box" evidence="2">
    <location>
        <begin position="188"/>
        <end position="235"/>
    </location>
</feature>
<evidence type="ECO:0000259" key="3">
    <source>
        <dbReference type="PROSITE" id="PS50164"/>
    </source>
</evidence>
<dbReference type="AlphaFoldDB" id="A0A6C0LLA8"/>